<accession>D2PTX1</accession>
<dbReference type="EMBL" id="CP001736">
    <property type="protein sequence ID" value="ADB33254.1"/>
    <property type="molecule type" value="Genomic_DNA"/>
</dbReference>
<evidence type="ECO:0000259" key="1">
    <source>
        <dbReference type="Pfam" id="PF02464"/>
    </source>
</evidence>
<dbReference type="eggNOG" id="COG1546">
    <property type="taxonomic scope" value="Bacteria"/>
</dbReference>
<dbReference type="KEGG" id="kfl:Kfla_4218"/>
<sequence>MSSSGELTKDAAELAEAISERVQESGQSVAAAESLTSGNIASHLGAAPQASEWFAGGVVAYASQVKFEVLGVEPGPVVTAQAARQMAAGVARLTGADVAVATTGAGGPDPQDGQEPGTVFIGVSSPGGVHATEHHFDGEPADVVHASTVAALQHLLDALSRPE</sequence>
<dbReference type="RefSeq" id="WP_012921808.1">
    <property type="nucleotide sequence ID" value="NC_013729.1"/>
</dbReference>
<dbReference type="AlphaFoldDB" id="D2PTX1"/>
<dbReference type="Pfam" id="PF02464">
    <property type="entry name" value="CinA"/>
    <property type="match status" value="1"/>
</dbReference>
<feature type="domain" description="CinA C-terminal" evidence="1">
    <location>
        <begin position="13"/>
        <end position="158"/>
    </location>
</feature>
<dbReference type="Gene3D" id="3.90.950.20">
    <property type="entry name" value="CinA-like"/>
    <property type="match status" value="1"/>
</dbReference>
<reference evidence="2 3" key="2">
    <citation type="journal article" date="2010" name="Stand. Genomic Sci.">
        <title>Complete genome sequence of Kribbella flavida type strain (IFO 14399).</title>
        <authorList>
            <person name="Pukall R."/>
            <person name="Lapidus A."/>
            <person name="Glavina Del Rio T."/>
            <person name="Copeland A."/>
            <person name="Tice H."/>
            <person name="Cheng J.-F."/>
            <person name="Lucas S."/>
            <person name="Chen F."/>
            <person name="Nolan M."/>
            <person name="LaButti K."/>
            <person name="Pati A."/>
            <person name="Ivanova N."/>
            <person name="Mavrommatis K."/>
            <person name="Mikhailova N."/>
            <person name="Pitluck S."/>
            <person name="Bruce D."/>
            <person name="Goodwin L."/>
            <person name="Land M."/>
            <person name="Hauser L."/>
            <person name="Chang Y.-J."/>
            <person name="Jeffries C.D."/>
            <person name="Chen A."/>
            <person name="Palaniappan K."/>
            <person name="Chain P."/>
            <person name="Rohde M."/>
            <person name="Goeker M."/>
            <person name="Bristow J."/>
            <person name="Eisen J.A."/>
            <person name="Markowitz V."/>
            <person name="Hugenholtz P."/>
            <person name="Kyrpides N.C."/>
            <person name="Klenk H.-P."/>
            <person name="Brettin T."/>
        </authorList>
    </citation>
    <scope>NUCLEOTIDE SEQUENCE [LARGE SCALE GENOMIC DNA]</scope>
    <source>
        <strain evidence="3">DSM 17836 / JCM 10339 / NBRC 14399</strain>
    </source>
</reference>
<dbReference type="Proteomes" id="UP000007967">
    <property type="component" value="Chromosome"/>
</dbReference>
<dbReference type="HOGENOM" id="CLU_030805_1_0_11"/>
<evidence type="ECO:0000313" key="2">
    <source>
        <dbReference type="EMBL" id="ADB33254.1"/>
    </source>
</evidence>
<dbReference type="STRING" id="479435.Kfla_4218"/>
<dbReference type="InterPro" id="IPR008136">
    <property type="entry name" value="CinA_C"/>
</dbReference>
<name>D2PTX1_KRIFD</name>
<dbReference type="SUPFAM" id="SSF142433">
    <property type="entry name" value="CinA-like"/>
    <property type="match status" value="1"/>
</dbReference>
<dbReference type="OrthoDB" id="1253990at2"/>
<reference evidence="3" key="1">
    <citation type="submission" date="2009-09" db="EMBL/GenBank/DDBJ databases">
        <title>The complete genome of Kribbella flavida DSM 17836.</title>
        <authorList>
            <consortium name="US DOE Joint Genome Institute (JGI-PGF)"/>
            <person name="Lucas S."/>
            <person name="Copeland A."/>
            <person name="Lapidus A."/>
            <person name="Glavina del Rio T."/>
            <person name="Dalin E."/>
            <person name="Tice H."/>
            <person name="Bruce D."/>
            <person name="Goodwin L."/>
            <person name="Pitluck S."/>
            <person name="Kyrpides N."/>
            <person name="Mavromatis K."/>
            <person name="Ivanova N."/>
            <person name="Saunders E."/>
            <person name="Brettin T."/>
            <person name="Detter J.C."/>
            <person name="Han C."/>
            <person name="Larimer F."/>
            <person name="Land M."/>
            <person name="Hauser L."/>
            <person name="Markowitz V."/>
            <person name="Cheng J.-F."/>
            <person name="Hugenholtz P."/>
            <person name="Woyke T."/>
            <person name="Wu D."/>
            <person name="Pukall R."/>
            <person name="Klenk H.-P."/>
            <person name="Eisen J.A."/>
        </authorList>
    </citation>
    <scope>NUCLEOTIDE SEQUENCE [LARGE SCALE GENOMIC DNA]</scope>
    <source>
        <strain evidence="3">DSM 17836 / JCM 10339 / NBRC 14399</strain>
    </source>
</reference>
<protein>
    <submittedName>
        <fullName evidence="2">CinA domain protein</fullName>
    </submittedName>
</protein>
<proteinExistence type="predicted"/>
<gene>
    <name evidence="2" type="ordered locus">Kfla_4218</name>
</gene>
<dbReference type="InterPro" id="IPR036653">
    <property type="entry name" value="CinA-like_C"/>
</dbReference>
<organism evidence="2 3">
    <name type="scientific">Kribbella flavida (strain DSM 17836 / JCM 10339 / NBRC 14399)</name>
    <dbReference type="NCBI Taxonomy" id="479435"/>
    <lineage>
        <taxon>Bacteria</taxon>
        <taxon>Bacillati</taxon>
        <taxon>Actinomycetota</taxon>
        <taxon>Actinomycetes</taxon>
        <taxon>Propionibacteriales</taxon>
        <taxon>Kribbellaceae</taxon>
        <taxon>Kribbella</taxon>
    </lineage>
</organism>
<keyword evidence="3" id="KW-1185">Reference proteome</keyword>
<evidence type="ECO:0000313" key="3">
    <source>
        <dbReference type="Proteomes" id="UP000007967"/>
    </source>
</evidence>
<dbReference type="NCBIfam" id="TIGR00199">
    <property type="entry name" value="PncC_domain"/>
    <property type="match status" value="1"/>
</dbReference>